<sequence>MFKLVLAAALISVIAAAPNCSIEDNKLLDKCNATMESLEKDWARFDDEESEYDVEFMKNFHEKCVASVECLEPGVCPFITETRQFYNENCLAAKIMSGAAYQCAKKLENMEKPDSLCDHFFTTDKCHMSPKTRCEFIAKRKPCVLQYYEEVCGPEILLQLENDSPFAEVLSCTDLID</sequence>
<comment type="caution">
    <text evidence="3">The sequence shown here is derived from an EMBL/GenBank/DDBJ whole genome shotgun (WGS) entry which is preliminary data.</text>
</comment>
<feature type="chain" id="PRO_5035949051" description="T20D4.11-like domain-containing protein" evidence="1">
    <location>
        <begin position="17"/>
        <end position="177"/>
    </location>
</feature>
<feature type="signal peptide" evidence="1">
    <location>
        <begin position="1"/>
        <end position="16"/>
    </location>
</feature>
<keyword evidence="1" id="KW-0732">Signal</keyword>
<proteinExistence type="predicted"/>
<dbReference type="EMBL" id="CADEPM010000004">
    <property type="protein sequence ID" value="CAB3404548.1"/>
    <property type="molecule type" value="Genomic_DNA"/>
</dbReference>
<protein>
    <recommendedName>
        <fullName evidence="2">T20D4.11-like domain-containing protein</fullName>
    </recommendedName>
</protein>
<dbReference type="InterPro" id="IPR002542">
    <property type="entry name" value="T20D4.11-like_dom"/>
</dbReference>
<dbReference type="AlphaFoldDB" id="A0A8S1ETD3"/>
<organism evidence="3 4">
    <name type="scientific">Caenorhabditis bovis</name>
    <dbReference type="NCBI Taxonomy" id="2654633"/>
    <lineage>
        <taxon>Eukaryota</taxon>
        <taxon>Metazoa</taxon>
        <taxon>Ecdysozoa</taxon>
        <taxon>Nematoda</taxon>
        <taxon>Chromadorea</taxon>
        <taxon>Rhabditida</taxon>
        <taxon>Rhabditina</taxon>
        <taxon>Rhabditomorpha</taxon>
        <taxon>Rhabditoidea</taxon>
        <taxon>Rhabditidae</taxon>
        <taxon>Peloderinae</taxon>
        <taxon>Caenorhabditis</taxon>
    </lineage>
</organism>
<evidence type="ECO:0000256" key="1">
    <source>
        <dbReference type="SAM" id="SignalP"/>
    </source>
</evidence>
<accession>A0A8S1ETD3</accession>
<dbReference type="Pfam" id="PF01579">
    <property type="entry name" value="DUF19"/>
    <property type="match status" value="1"/>
</dbReference>
<evidence type="ECO:0000259" key="2">
    <source>
        <dbReference type="Pfam" id="PF01579"/>
    </source>
</evidence>
<dbReference type="Proteomes" id="UP000494206">
    <property type="component" value="Unassembled WGS sequence"/>
</dbReference>
<feature type="domain" description="T20D4.11-like" evidence="2">
    <location>
        <begin position="20"/>
        <end position="162"/>
    </location>
</feature>
<evidence type="ECO:0000313" key="3">
    <source>
        <dbReference type="EMBL" id="CAB3404548.1"/>
    </source>
</evidence>
<evidence type="ECO:0000313" key="4">
    <source>
        <dbReference type="Proteomes" id="UP000494206"/>
    </source>
</evidence>
<keyword evidence="4" id="KW-1185">Reference proteome</keyword>
<reference evidence="3 4" key="1">
    <citation type="submission" date="2020-04" db="EMBL/GenBank/DDBJ databases">
        <authorList>
            <person name="Laetsch R D."/>
            <person name="Stevens L."/>
            <person name="Kumar S."/>
            <person name="Blaxter L. M."/>
        </authorList>
    </citation>
    <scope>NUCLEOTIDE SEQUENCE [LARGE SCALE GENOMIC DNA]</scope>
</reference>
<name>A0A8S1ETD3_9PELO</name>
<gene>
    <name evidence="3" type="ORF">CBOVIS_LOCUS6864</name>
</gene>